<feature type="transmembrane region" description="Helical" evidence="2">
    <location>
        <begin position="12"/>
        <end position="39"/>
    </location>
</feature>
<dbReference type="Gene3D" id="3.40.630.190">
    <property type="entry name" value="LCP protein"/>
    <property type="match status" value="1"/>
</dbReference>
<feature type="domain" description="LytR/CpsA/Psr regulator C-terminal" evidence="4">
    <location>
        <begin position="327"/>
        <end position="416"/>
    </location>
</feature>
<name>A0A1W1X4Y9_9CLOT</name>
<protein>
    <submittedName>
        <fullName evidence="5">Transcriptional attenuator, LytR family</fullName>
    </submittedName>
</protein>
<gene>
    <name evidence="5" type="ORF">SAMN02745134_00736</name>
</gene>
<dbReference type="InterPro" id="IPR050922">
    <property type="entry name" value="LytR/CpsA/Psr_CW_biosynth"/>
</dbReference>
<accession>A0A1W1X4Y9</accession>
<organism evidence="5 6">
    <name type="scientific">Clostridium acidisoli DSM 12555</name>
    <dbReference type="NCBI Taxonomy" id="1121291"/>
    <lineage>
        <taxon>Bacteria</taxon>
        <taxon>Bacillati</taxon>
        <taxon>Bacillota</taxon>
        <taxon>Clostridia</taxon>
        <taxon>Eubacteriales</taxon>
        <taxon>Clostridiaceae</taxon>
        <taxon>Clostridium</taxon>
    </lineage>
</organism>
<keyword evidence="2" id="KW-1133">Transmembrane helix</keyword>
<dbReference type="Pfam" id="PF13399">
    <property type="entry name" value="LytR_C"/>
    <property type="match status" value="1"/>
</dbReference>
<comment type="similarity">
    <text evidence="1">Belongs to the LytR/CpsA/Psr (LCP) family.</text>
</comment>
<feature type="domain" description="Cell envelope-related transcriptional attenuator" evidence="3">
    <location>
        <begin position="88"/>
        <end position="239"/>
    </location>
</feature>
<sequence length="419" mass="47003">MEKSQKTKKNKILKVVIIIILAIFICLAVGITFFTVFYLSGTNSKSNLINVKAVEPAKDAPVNILVAGVDIGSKDANDTTKGDNIKKANSIILFHYEPEDKSLKIISIPRDSLIKVDNKAQKLNYASSVDGPKYIVNSVQKLMNTKINYYVQLDYASFRNIINSLGGVTMNINNKMNYDDKVQDLHIHFAKGSTIKLNGQQAEEYYRWVKNNDGTGLLSGDTGRIKNQQSFINESMNNFSRFSTIFKYPSIISTLSKNIESNMSTYDVFKYARAFSHLDKTKVTMYTAKGLNVAIDNNEYYLLDTANNNKLLGNNTKVKNDIDKKSLKIDILNGTTKNGLAKNFKTALEENGFTDITTGNSPQKPIDKTKVTFYGIDEGKIPEVKDYMGNDIKANSYELIQEKSKKYDIVILLGNDINK</sequence>
<dbReference type="Pfam" id="PF03816">
    <property type="entry name" value="LytR_cpsA_psr"/>
    <property type="match status" value="1"/>
</dbReference>
<keyword evidence="2" id="KW-0472">Membrane</keyword>
<dbReference type="STRING" id="1121291.SAMN02745134_00736"/>
<dbReference type="PANTHER" id="PTHR33392">
    <property type="entry name" value="POLYISOPRENYL-TEICHOIC ACID--PEPTIDOGLYCAN TEICHOIC ACID TRANSFERASE TAGU"/>
    <property type="match status" value="1"/>
</dbReference>
<evidence type="ECO:0000259" key="3">
    <source>
        <dbReference type="Pfam" id="PF03816"/>
    </source>
</evidence>
<dbReference type="InterPro" id="IPR027381">
    <property type="entry name" value="LytR/CpsA/Psr_C"/>
</dbReference>
<reference evidence="5 6" key="1">
    <citation type="submission" date="2017-04" db="EMBL/GenBank/DDBJ databases">
        <authorList>
            <person name="Afonso C.L."/>
            <person name="Miller P.J."/>
            <person name="Scott M.A."/>
            <person name="Spackman E."/>
            <person name="Goraichik I."/>
            <person name="Dimitrov K.M."/>
            <person name="Suarez D.L."/>
            <person name="Swayne D.E."/>
        </authorList>
    </citation>
    <scope>NUCLEOTIDE SEQUENCE [LARGE SCALE GENOMIC DNA]</scope>
    <source>
        <strain evidence="5 6">DSM 12555</strain>
    </source>
</reference>
<dbReference type="PANTHER" id="PTHR33392:SF6">
    <property type="entry name" value="POLYISOPRENYL-TEICHOIC ACID--PEPTIDOGLYCAN TEICHOIC ACID TRANSFERASE TAGU"/>
    <property type="match status" value="1"/>
</dbReference>
<keyword evidence="2" id="KW-0812">Transmembrane</keyword>
<dbReference type="InterPro" id="IPR004474">
    <property type="entry name" value="LytR_CpsA_psr"/>
</dbReference>
<evidence type="ECO:0000256" key="1">
    <source>
        <dbReference type="ARBA" id="ARBA00006068"/>
    </source>
</evidence>
<dbReference type="OrthoDB" id="305468at2"/>
<evidence type="ECO:0000259" key="4">
    <source>
        <dbReference type="Pfam" id="PF13399"/>
    </source>
</evidence>
<evidence type="ECO:0000313" key="6">
    <source>
        <dbReference type="Proteomes" id="UP000192468"/>
    </source>
</evidence>
<dbReference type="RefSeq" id="WP_084113901.1">
    <property type="nucleotide sequence ID" value="NZ_FWXH01000002.1"/>
</dbReference>
<dbReference type="Proteomes" id="UP000192468">
    <property type="component" value="Unassembled WGS sequence"/>
</dbReference>
<dbReference type="Gene3D" id="3.30.70.2390">
    <property type="match status" value="1"/>
</dbReference>
<evidence type="ECO:0000256" key="2">
    <source>
        <dbReference type="SAM" id="Phobius"/>
    </source>
</evidence>
<dbReference type="EMBL" id="FWXH01000002">
    <property type="protein sequence ID" value="SMC19024.1"/>
    <property type="molecule type" value="Genomic_DNA"/>
</dbReference>
<proteinExistence type="inferred from homology"/>
<dbReference type="AlphaFoldDB" id="A0A1W1X4Y9"/>
<keyword evidence="6" id="KW-1185">Reference proteome</keyword>
<evidence type="ECO:0000313" key="5">
    <source>
        <dbReference type="EMBL" id="SMC19024.1"/>
    </source>
</evidence>
<dbReference type="NCBIfam" id="TIGR00350">
    <property type="entry name" value="lytR_cpsA_psr"/>
    <property type="match status" value="1"/>
</dbReference>